<dbReference type="GO" id="GO:0005829">
    <property type="term" value="C:cytosol"/>
    <property type="evidence" value="ECO:0007669"/>
    <property type="project" value="TreeGrafter"/>
</dbReference>
<keyword evidence="5" id="KW-0418">Kinase</keyword>
<reference evidence="5 6" key="1">
    <citation type="submission" date="2006-10" db="EMBL/GenBank/DDBJ databases">
        <title>The Genome Sequence of Batrachochytrium dendrobatidis JEL423.</title>
        <authorList>
            <consortium name="The Broad Institute Genome Sequencing Platform"/>
            <person name="Birren B."/>
            <person name="Lander E."/>
            <person name="Galagan J."/>
            <person name="Cuomo C."/>
            <person name="Devon K."/>
            <person name="Jaffe D."/>
            <person name="Butler J."/>
            <person name="Alvarez P."/>
            <person name="Gnerre S."/>
            <person name="Grabherr M."/>
            <person name="Kleber M."/>
            <person name="Mauceli E."/>
            <person name="Brockman W."/>
            <person name="Young S."/>
            <person name="LaButti K."/>
            <person name="Sykes S."/>
            <person name="DeCaprio D."/>
            <person name="Crawford M."/>
            <person name="Koehrsen M."/>
            <person name="Engels R."/>
            <person name="Montgomery P."/>
            <person name="Pearson M."/>
            <person name="Howarth C."/>
            <person name="Larson L."/>
            <person name="White J."/>
            <person name="O'Leary S."/>
            <person name="Kodira C."/>
            <person name="Zeng Q."/>
            <person name="Yandava C."/>
            <person name="Alvarado L."/>
            <person name="Longcore J."/>
            <person name="James T."/>
        </authorList>
    </citation>
    <scope>NUCLEOTIDE SEQUENCE [LARGE SCALE GENOMIC DNA]</scope>
    <source>
        <strain evidence="5 6">JEL423</strain>
    </source>
</reference>
<dbReference type="InterPro" id="IPR027417">
    <property type="entry name" value="P-loop_NTPase"/>
</dbReference>
<keyword evidence="5" id="KW-0808">Transferase</keyword>
<evidence type="ECO:0000259" key="4">
    <source>
        <dbReference type="Pfam" id="PF01591"/>
    </source>
</evidence>
<feature type="region of interest" description="Disordered" evidence="3">
    <location>
        <begin position="417"/>
        <end position="440"/>
    </location>
</feature>
<dbReference type="AlphaFoldDB" id="A0A177WT22"/>
<feature type="domain" description="6-phosphofructo-2-kinase" evidence="4">
    <location>
        <begin position="178"/>
        <end position="340"/>
    </location>
</feature>
<name>A0A177WT22_BATDL</name>
<feature type="region of interest" description="Disordered" evidence="3">
    <location>
        <begin position="1"/>
        <end position="29"/>
    </location>
</feature>
<dbReference type="PRINTS" id="PR00991">
    <property type="entry name" value="6PFRUCTKNASE"/>
</dbReference>
<dbReference type="GO" id="GO:0003873">
    <property type="term" value="F:6-phosphofructo-2-kinase activity"/>
    <property type="evidence" value="ECO:0007669"/>
    <property type="project" value="InterPro"/>
</dbReference>
<evidence type="ECO:0000256" key="1">
    <source>
        <dbReference type="ARBA" id="ARBA00022741"/>
    </source>
</evidence>
<dbReference type="InterPro" id="IPR003094">
    <property type="entry name" value="6Pfruct_kin"/>
</dbReference>
<evidence type="ECO:0000313" key="6">
    <source>
        <dbReference type="Proteomes" id="UP000077115"/>
    </source>
</evidence>
<dbReference type="InterPro" id="IPR013078">
    <property type="entry name" value="His_Pase_superF_clade-1"/>
</dbReference>
<dbReference type="PROSITE" id="PS00175">
    <property type="entry name" value="PG_MUTASE"/>
    <property type="match status" value="1"/>
</dbReference>
<dbReference type="InterPro" id="IPR001345">
    <property type="entry name" value="PG/BPGM_mutase_AS"/>
</dbReference>
<keyword evidence="1" id="KW-0547">Nucleotide-binding</keyword>
<dbReference type="SUPFAM" id="SSF52540">
    <property type="entry name" value="P-loop containing nucleoside triphosphate hydrolases"/>
    <property type="match status" value="1"/>
</dbReference>
<proteinExistence type="predicted"/>
<reference evidence="5 6" key="2">
    <citation type="submission" date="2016-05" db="EMBL/GenBank/DDBJ databases">
        <title>Lineage-specific infection strategies underlie the spectrum of fungal disease in amphibians.</title>
        <authorList>
            <person name="Cuomo C.A."/>
            <person name="Farrer R.A."/>
            <person name="James T."/>
            <person name="Longcore J."/>
            <person name="Birren B."/>
        </authorList>
    </citation>
    <scope>NUCLEOTIDE SEQUENCE [LARGE SCALE GENOMIC DNA]</scope>
    <source>
        <strain evidence="5 6">JEL423</strain>
    </source>
</reference>
<protein>
    <submittedName>
        <fullName evidence="5">6-phosphofructo-2-kinase/fructose-2, 6-bisphosphatase</fullName>
    </submittedName>
</protein>
<dbReference type="CDD" id="cd07067">
    <property type="entry name" value="HP_PGM_like"/>
    <property type="match status" value="1"/>
</dbReference>
<keyword evidence="2" id="KW-0067">ATP-binding</keyword>
<dbReference type="Gene3D" id="3.40.50.300">
    <property type="entry name" value="P-loop containing nucleotide triphosphate hydrolases"/>
    <property type="match status" value="1"/>
</dbReference>
<gene>
    <name evidence="5" type="ORF">BDEG_26437</name>
</gene>
<dbReference type="SMART" id="SM00855">
    <property type="entry name" value="PGAM"/>
    <property type="match status" value="1"/>
</dbReference>
<evidence type="ECO:0000313" key="5">
    <source>
        <dbReference type="EMBL" id="OAJ43052.1"/>
    </source>
</evidence>
<dbReference type="GO" id="GO:0006000">
    <property type="term" value="P:fructose metabolic process"/>
    <property type="evidence" value="ECO:0007669"/>
    <property type="project" value="InterPro"/>
</dbReference>
<dbReference type="eggNOG" id="KOG0234">
    <property type="taxonomic scope" value="Eukaryota"/>
</dbReference>
<dbReference type="Proteomes" id="UP000077115">
    <property type="component" value="Unassembled WGS sequence"/>
</dbReference>
<dbReference type="InterPro" id="IPR029033">
    <property type="entry name" value="His_PPase_superfam"/>
</dbReference>
<dbReference type="PIRSF" id="PIRSF000709">
    <property type="entry name" value="6PFK_2-Ptase"/>
    <property type="match status" value="1"/>
</dbReference>
<feature type="compositionally biased region" description="Low complexity" evidence="3">
    <location>
        <begin position="20"/>
        <end position="29"/>
    </location>
</feature>
<dbReference type="Gene3D" id="3.40.50.1240">
    <property type="entry name" value="Phosphoglycerate mutase-like"/>
    <property type="match status" value="1"/>
</dbReference>
<dbReference type="EMBL" id="DS022309">
    <property type="protein sequence ID" value="OAJ43052.1"/>
    <property type="molecule type" value="Genomic_DNA"/>
</dbReference>
<dbReference type="Pfam" id="PF01591">
    <property type="entry name" value="6PF2K"/>
    <property type="match status" value="2"/>
</dbReference>
<dbReference type="GO" id="GO:0006003">
    <property type="term" value="P:fructose 2,6-bisphosphate metabolic process"/>
    <property type="evidence" value="ECO:0007669"/>
    <property type="project" value="InterPro"/>
</dbReference>
<dbReference type="PANTHER" id="PTHR10606">
    <property type="entry name" value="6-PHOSPHOFRUCTO-2-KINASE/FRUCTOSE-2,6-BISPHOSPHATASE"/>
    <property type="match status" value="1"/>
</dbReference>
<feature type="compositionally biased region" description="Polar residues" evidence="3">
    <location>
        <begin position="417"/>
        <end position="438"/>
    </location>
</feature>
<dbReference type="Pfam" id="PF00300">
    <property type="entry name" value="His_Phos_1"/>
    <property type="match status" value="1"/>
</dbReference>
<dbReference type="FunFam" id="3.40.50.300:FF:000644">
    <property type="entry name" value="GpmB, Fructose-2,6-bisphosphatase"/>
    <property type="match status" value="1"/>
</dbReference>
<feature type="domain" description="6-phosphofructo-2-kinase" evidence="4">
    <location>
        <begin position="47"/>
        <end position="95"/>
    </location>
</feature>
<dbReference type="PANTHER" id="PTHR10606:SF32">
    <property type="entry name" value="6-PHOSPHOFRUCTO-2-KINASE 1"/>
    <property type="match status" value="1"/>
</dbReference>
<dbReference type="GO" id="GO:0005524">
    <property type="term" value="F:ATP binding"/>
    <property type="evidence" value="ECO:0007669"/>
    <property type="project" value="UniProtKB-KW"/>
</dbReference>
<dbReference type="InterPro" id="IPR013079">
    <property type="entry name" value="6Phosfructo_kin"/>
</dbReference>
<dbReference type="STRING" id="403673.A0A177WT22"/>
<evidence type="ECO:0000256" key="3">
    <source>
        <dbReference type="SAM" id="MobiDB-lite"/>
    </source>
</evidence>
<accession>A0A177WT22</accession>
<dbReference type="VEuPathDB" id="FungiDB:BDEG_26437"/>
<dbReference type="SUPFAM" id="SSF53254">
    <property type="entry name" value="Phosphoglycerate mutase-like"/>
    <property type="match status" value="1"/>
</dbReference>
<dbReference type="OrthoDB" id="267323at2759"/>
<organism evidence="5 6">
    <name type="scientific">Batrachochytrium dendrobatidis (strain JEL423)</name>
    <dbReference type="NCBI Taxonomy" id="403673"/>
    <lineage>
        <taxon>Eukaryota</taxon>
        <taxon>Fungi</taxon>
        <taxon>Fungi incertae sedis</taxon>
        <taxon>Chytridiomycota</taxon>
        <taxon>Chytridiomycota incertae sedis</taxon>
        <taxon>Chytridiomycetes</taxon>
        <taxon>Rhizophydiales</taxon>
        <taxon>Rhizophydiales incertae sedis</taxon>
        <taxon>Batrachochytrium</taxon>
    </lineage>
</organism>
<sequence length="605" mass="68037">MEKRKDMTSSLLGMDRGAGSASSVSSLTSVSSARPRRDILELKNEIGPKYIILMVGLPARGKSYICKKLCRYLSWCGFNTKVFNVGNRRRVMNTNDTCTVESYPNVKAPIITEPSFTGLPIDSQPTAIPRNKRLEAICEGLSNQQLSAPPNMGIVPLRTAPQTFMSSPVVPPVHGVTPHDAHFFDNTNQDAKAIRERLALDTLDELILWLNHGGKVAIHDATNSTVERRKSLLERVEREPGIRALFIESICPDPAVLAQNIQMKLNGPDYKFMDPEVAINDFQARIANYEKVYETISEAEEKRDVSYIKIINVGQKIIANCIRGYLPSQCVFYLMQMHIKQRTIYLTRHGQSDFNLSERIGGDPPVTLLGRKYSIALARFMKQLCPAKPHTESSTTSPSQKESNYFASSGDELFTSNSSGFQTGTATPDPTPMTNVSDRNAPLSVFTSTLRRTMDITDQFDPDEYEVNNVRFLNEIYAGSFEGLTYADIERDHPLEFAARKRNKLLYRYPGSGGESYIDVIERLRPVIIELERMQSDALVVTHQVVLRTLLAYFLGIPLHEMPTLVVPLHTLYCLKPQPYGTDVTRYTYNPELDDFEYVGTGYES</sequence>
<evidence type="ECO:0000256" key="2">
    <source>
        <dbReference type="ARBA" id="ARBA00022840"/>
    </source>
</evidence>